<evidence type="ECO:0000313" key="1">
    <source>
        <dbReference type="EMBL" id="TKA94345.1"/>
    </source>
</evidence>
<dbReference type="InterPro" id="IPR019904">
    <property type="entry name" value="Peroxiredoxin_OsmC"/>
</dbReference>
<sequence length="140" mass="14506">MKRNGSAIWQGDLKTGKGRVSTQSGVLSEAQYGFNTRFEDGPGTNPEELIGAAHAGCFSMALSNVLGEQGLTADRIETTATVTLDKAEGGFAITAVHLEVTATIPGTDDATFQKAAETAKVNCPVSKLLTAEVSMTATLA</sequence>
<dbReference type="GO" id="GO:0004601">
    <property type="term" value="F:peroxidase activity"/>
    <property type="evidence" value="ECO:0007669"/>
    <property type="project" value="InterPro"/>
</dbReference>
<name>A0A4U0YRT4_9RHOB</name>
<dbReference type="Gene3D" id="3.30.300.20">
    <property type="match status" value="1"/>
</dbReference>
<dbReference type="AlphaFoldDB" id="A0A4U0YRT4"/>
<dbReference type="PANTHER" id="PTHR42830">
    <property type="entry name" value="OSMOTICALLY INDUCIBLE FAMILY PROTEIN"/>
    <property type="match status" value="1"/>
</dbReference>
<dbReference type="Proteomes" id="UP000306340">
    <property type="component" value="Unassembled WGS sequence"/>
</dbReference>
<dbReference type="GO" id="GO:0006979">
    <property type="term" value="P:response to oxidative stress"/>
    <property type="evidence" value="ECO:0007669"/>
    <property type="project" value="InterPro"/>
</dbReference>
<evidence type="ECO:0000313" key="2">
    <source>
        <dbReference type="Proteomes" id="UP000306340"/>
    </source>
</evidence>
<dbReference type="RefSeq" id="WP_136794505.1">
    <property type="nucleotide sequence ID" value="NZ_SWAU01000378.1"/>
</dbReference>
<gene>
    <name evidence="1" type="ORF">FAZ78_22830</name>
</gene>
<dbReference type="Pfam" id="PF02566">
    <property type="entry name" value="OsmC"/>
    <property type="match status" value="1"/>
</dbReference>
<dbReference type="InterPro" id="IPR052707">
    <property type="entry name" value="OsmC_Ohr_Peroxiredoxin"/>
</dbReference>
<dbReference type="InterPro" id="IPR036102">
    <property type="entry name" value="OsmC/Ohrsf"/>
</dbReference>
<organism evidence="1 2">
    <name type="scientific">Cereibacter changlensis</name>
    <dbReference type="NCBI Taxonomy" id="402884"/>
    <lineage>
        <taxon>Bacteria</taxon>
        <taxon>Pseudomonadati</taxon>
        <taxon>Pseudomonadota</taxon>
        <taxon>Alphaproteobacteria</taxon>
        <taxon>Rhodobacterales</taxon>
        <taxon>Paracoccaceae</taxon>
        <taxon>Cereibacter</taxon>
    </lineage>
</organism>
<dbReference type="EMBL" id="SWAU01000378">
    <property type="protein sequence ID" value="TKA94345.1"/>
    <property type="molecule type" value="Genomic_DNA"/>
</dbReference>
<reference evidence="1 2" key="1">
    <citation type="submission" date="2019-04" db="EMBL/GenBank/DDBJ databases">
        <title>Crypto-aerobic microbial life in anoxic (sulfidic) marine sediments.</title>
        <authorList>
            <person name="Bhattacharya S."/>
            <person name="Roy C."/>
            <person name="Mondal N."/>
            <person name="Sarkar J."/>
            <person name="Mandal S."/>
            <person name="Rameez M.J."/>
            <person name="Ghosh W."/>
        </authorList>
    </citation>
    <scope>NUCLEOTIDE SEQUENCE [LARGE SCALE GENOMIC DNA]</scope>
    <source>
        <strain evidence="1 2">SBBC</strain>
    </source>
</reference>
<comment type="caution">
    <text evidence="1">The sequence shown here is derived from an EMBL/GenBank/DDBJ whole genome shotgun (WGS) entry which is preliminary data.</text>
</comment>
<dbReference type="PANTHER" id="PTHR42830:SF1">
    <property type="entry name" value="OSMOTICALLY INDUCIBLE FAMILY PROTEIN"/>
    <property type="match status" value="1"/>
</dbReference>
<dbReference type="SUPFAM" id="SSF82784">
    <property type="entry name" value="OsmC-like"/>
    <property type="match status" value="1"/>
</dbReference>
<protein>
    <submittedName>
        <fullName evidence="1">OsmC family protein</fullName>
    </submittedName>
</protein>
<dbReference type="InterPro" id="IPR003718">
    <property type="entry name" value="OsmC/Ohr_fam"/>
</dbReference>
<dbReference type="InterPro" id="IPR015946">
    <property type="entry name" value="KH_dom-like_a/b"/>
</dbReference>
<proteinExistence type="predicted"/>
<accession>A0A4U0YRT4</accession>
<dbReference type="NCBIfam" id="TIGR03562">
    <property type="entry name" value="osmo_induc_OsmC"/>
    <property type="match status" value="1"/>
</dbReference>